<accession>A0ABY6LJ74</accession>
<keyword evidence="2" id="KW-1185">Reference proteome</keyword>
<evidence type="ECO:0000313" key="2">
    <source>
        <dbReference type="Proteomes" id="UP001235939"/>
    </source>
</evidence>
<proteinExistence type="predicted"/>
<reference evidence="1 2" key="1">
    <citation type="submission" date="2022-01" db="EMBL/GenBank/DDBJ databases">
        <title>A chromosomal length assembly of Cordylochernes scorpioides.</title>
        <authorList>
            <person name="Zeh D."/>
            <person name="Zeh J."/>
        </authorList>
    </citation>
    <scope>NUCLEOTIDE SEQUENCE [LARGE SCALE GENOMIC DNA]</scope>
    <source>
        <strain evidence="1">IN4F17</strain>
        <tissue evidence="1">Whole Body</tissue>
    </source>
</reference>
<name>A0ABY6LJ74_9ARAC</name>
<dbReference type="Proteomes" id="UP001235939">
    <property type="component" value="Chromosome 18"/>
</dbReference>
<organism evidence="1 2">
    <name type="scientific">Cordylochernes scorpioides</name>
    <dbReference type="NCBI Taxonomy" id="51811"/>
    <lineage>
        <taxon>Eukaryota</taxon>
        <taxon>Metazoa</taxon>
        <taxon>Ecdysozoa</taxon>
        <taxon>Arthropoda</taxon>
        <taxon>Chelicerata</taxon>
        <taxon>Arachnida</taxon>
        <taxon>Pseudoscorpiones</taxon>
        <taxon>Cheliferoidea</taxon>
        <taxon>Chernetidae</taxon>
        <taxon>Cordylochernes</taxon>
    </lineage>
</organism>
<dbReference type="EMBL" id="CP092880">
    <property type="protein sequence ID" value="UYV80267.1"/>
    <property type="molecule type" value="Genomic_DNA"/>
</dbReference>
<evidence type="ECO:0000313" key="1">
    <source>
        <dbReference type="EMBL" id="UYV80267.1"/>
    </source>
</evidence>
<protein>
    <submittedName>
        <fullName evidence="1">Uncharacterized protein</fullName>
    </submittedName>
</protein>
<sequence length="179" mass="20113">MAVRCNVPRVEEWMSASVILLKDGGAILAGRVMALACFLPGAVLSLDPLNVTTRGTTGVGGMNSLKHTEEVQGIGIRAVLPPANKELCQRRHGEHLCKVKKKNSARKECNDEIGHDYHWYSLWSLMDVRKLDSQKRRKNKKLEVFEMCTWKKLLRVPGTDKRTNVSILNEINAGKSLEY</sequence>
<gene>
    <name evidence="1" type="ORF">LAZ67_18002231</name>
</gene>